<dbReference type="RefSeq" id="WP_077312862.1">
    <property type="nucleotide sequence ID" value="NZ_AP024887.1"/>
</dbReference>
<proteinExistence type="predicted"/>
<gene>
    <name evidence="1" type="ORF">VPAL9027_00978</name>
</gene>
<dbReference type="OrthoDB" id="9873870at2"/>
<evidence type="ECO:0000313" key="1">
    <source>
        <dbReference type="EMBL" id="SJL83030.1"/>
    </source>
</evidence>
<protein>
    <submittedName>
        <fullName evidence="1">Uncharacterized protein</fullName>
    </submittedName>
</protein>
<name>A0A1R4B284_9VIBR</name>
<keyword evidence="2" id="KW-1185">Reference proteome</keyword>
<evidence type="ECO:0000313" key="2">
    <source>
        <dbReference type="Proteomes" id="UP000189475"/>
    </source>
</evidence>
<dbReference type="Proteomes" id="UP000189475">
    <property type="component" value="Unassembled WGS sequence"/>
</dbReference>
<dbReference type="EMBL" id="FUFT01000002">
    <property type="protein sequence ID" value="SJL83030.1"/>
    <property type="molecule type" value="Genomic_DNA"/>
</dbReference>
<sequence length="71" mass="8166">MANELDMICDEVVMDHLKVQPQEGMWTRMFHLLAQAGQASQPFEGSEVLIETYHDGDDAYHSLFKQDIPEK</sequence>
<organism evidence="1 2">
    <name type="scientific">Vibrio palustris</name>
    <dbReference type="NCBI Taxonomy" id="1918946"/>
    <lineage>
        <taxon>Bacteria</taxon>
        <taxon>Pseudomonadati</taxon>
        <taxon>Pseudomonadota</taxon>
        <taxon>Gammaproteobacteria</taxon>
        <taxon>Vibrionales</taxon>
        <taxon>Vibrionaceae</taxon>
        <taxon>Vibrio</taxon>
    </lineage>
</organism>
<accession>A0A1R4B284</accession>
<reference evidence="1 2" key="1">
    <citation type="submission" date="2017-02" db="EMBL/GenBank/DDBJ databases">
        <authorList>
            <person name="Peterson S.W."/>
        </authorList>
    </citation>
    <scope>NUCLEOTIDE SEQUENCE [LARGE SCALE GENOMIC DNA]</scope>
    <source>
        <strain evidence="1 2">CECT 9027</strain>
    </source>
</reference>
<dbReference type="AlphaFoldDB" id="A0A1R4B284"/>